<keyword evidence="12" id="KW-1185">Reference proteome</keyword>
<evidence type="ECO:0000256" key="9">
    <source>
        <dbReference type="ARBA" id="ARBA00023136"/>
    </source>
</evidence>
<dbReference type="PRINTS" id="PR01374">
    <property type="entry name" value="TONBPROTEIN"/>
</dbReference>
<dbReference type="InterPro" id="IPR037682">
    <property type="entry name" value="TonB_C"/>
</dbReference>
<accession>A0ABY7T585</accession>
<name>A0ABY7T585_9SPHI</name>
<evidence type="ECO:0000256" key="7">
    <source>
        <dbReference type="ARBA" id="ARBA00022927"/>
    </source>
</evidence>
<evidence type="ECO:0000256" key="1">
    <source>
        <dbReference type="ARBA" id="ARBA00004383"/>
    </source>
</evidence>
<dbReference type="PANTHER" id="PTHR33446:SF2">
    <property type="entry name" value="PROTEIN TONB"/>
    <property type="match status" value="1"/>
</dbReference>
<evidence type="ECO:0000256" key="5">
    <source>
        <dbReference type="ARBA" id="ARBA00022519"/>
    </source>
</evidence>
<evidence type="ECO:0000256" key="3">
    <source>
        <dbReference type="ARBA" id="ARBA00022448"/>
    </source>
</evidence>
<dbReference type="InterPro" id="IPR006260">
    <property type="entry name" value="TonB/TolA_C"/>
</dbReference>
<keyword evidence="6" id="KW-0812">Transmembrane</keyword>
<dbReference type="SUPFAM" id="SSF74653">
    <property type="entry name" value="TolA/TonB C-terminal domain"/>
    <property type="match status" value="1"/>
</dbReference>
<evidence type="ECO:0000256" key="2">
    <source>
        <dbReference type="ARBA" id="ARBA00006555"/>
    </source>
</evidence>
<keyword evidence="3" id="KW-0813">Transport</keyword>
<keyword evidence="7" id="KW-0653">Protein transport</keyword>
<evidence type="ECO:0000313" key="12">
    <source>
        <dbReference type="Proteomes" id="UP001216139"/>
    </source>
</evidence>
<dbReference type="EMBL" id="CP117167">
    <property type="protein sequence ID" value="WCT11615.1"/>
    <property type="molecule type" value="Genomic_DNA"/>
</dbReference>
<keyword evidence="4" id="KW-1003">Cell membrane</keyword>
<evidence type="ECO:0000256" key="4">
    <source>
        <dbReference type="ARBA" id="ARBA00022475"/>
    </source>
</evidence>
<dbReference type="PANTHER" id="PTHR33446">
    <property type="entry name" value="PROTEIN TONB-RELATED"/>
    <property type="match status" value="1"/>
</dbReference>
<dbReference type="Proteomes" id="UP001216139">
    <property type="component" value="Chromosome"/>
</dbReference>
<dbReference type="InterPro" id="IPR003538">
    <property type="entry name" value="TonB"/>
</dbReference>
<dbReference type="Gene3D" id="3.30.1150.10">
    <property type="match status" value="1"/>
</dbReference>
<evidence type="ECO:0000259" key="10">
    <source>
        <dbReference type="PROSITE" id="PS52015"/>
    </source>
</evidence>
<dbReference type="InterPro" id="IPR051045">
    <property type="entry name" value="TonB-dependent_transducer"/>
</dbReference>
<comment type="subcellular location">
    <subcellularLocation>
        <location evidence="1">Cell inner membrane</location>
        <topology evidence="1">Single-pass membrane protein</topology>
        <orientation evidence="1">Periplasmic side</orientation>
    </subcellularLocation>
</comment>
<reference evidence="11 12" key="1">
    <citation type="submission" date="2023-02" db="EMBL/GenBank/DDBJ databases">
        <title>Genome sequence of Mucilaginibacter jinjuensis strain KACC 16571.</title>
        <authorList>
            <person name="Kim S."/>
            <person name="Heo J."/>
            <person name="Kwon S.-W."/>
        </authorList>
    </citation>
    <scope>NUCLEOTIDE SEQUENCE [LARGE SCALE GENOMIC DNA]</scope>
    <source>
        <strain evidence="11 12">KACC 16571</strain>
    </source>
</reference>
<dbReference type="PROSITE" id="PS52015">
    <property type="entry name" value="TONB_CTD"/>
    <property type="match status" value="1"/>
</dbReference>
<comment type="similarity">
    <text evidence="2">Belongs to the TonB family.</text>
</comment>
<keyword evidence="9" id="KW-0472">Membrane</keyword>
<keyword evidence="8" id="KW-1133">Transmembrane helix</keyword>
<sequence length="250" mass="28150">MKYIILIFSLLIISHISKAQKVIKTIKKDTINITGYVLKYDGTSAARGIYITSRNKDLTYDTYNQVAMTDEDGCFTLNGARLNDTLALQSATYNLKMPNRGARYMVITLPPEPKVTIADTIKVTAVRKYKPKTPSFKIIEYQFDCILPFANQQPEFPGGVKNFVKFINSKITYPQKAIDKNIEGNVEIGFTIERDGSLIDLKVLRGIGYGCDEEVLNAVKTSPRWKPGFSNGRPLRMQSSVNVEFILTDK</sequence>
<dbReference type="RefSeq" id="WP_273629804.1">
    <property type="nucleotide sequence ID" value="NZ_CP117167.1"/>
</dbReference>
<evidence type="ECO:0000313" key="11">
    <source>
        <dbReference type="EMBL" id="WCT11615.1"/>
    </source>
</evidence>
<keyword evidence="5" id="KW-0997">Cell inner membrane</keyword>
<evidence type="ECO:0000256" key="6">
    <source>
        <dbReference type="ARBA" id="ARBA00022692"/>
    </source>
</evidence>
<evidence type="ECO:0000256" key="8">
    <source>
        <dbReference type="ARBA" id="ARBA00022989"/>
    </source>
</evidence>
<protein>
    <submittedName>
        <fullName evidence="11">Energy transducer TonB</fullName>
    </submittedName>
</protein>
<dbReference type="Pfam" id="PF03544">
    <property type="entry name" value="TonB_C"/>
    <property type="match status" value="1"/>
</dbReference>
<feature type="domain" description="TonB C-terminal" evidence="10">
    <location>
        <begin position="158"/>
        <end position="250"/>
    </location>
</feature>
<proteinExistence type="inferred from homology"/>
<dbReference type="NCBIfam" id="TIGR01352">
    <property type="entry name" value="tonB_Cterm"/>
    <property type="match status" value="1"/>
</dbReference>
<organism evidence="11 12">
    <name type="scientific">Mucilaginibacter jinjuensis</name>
    <dbReference type="NCBI Taxonomy" id="1176721"/>
    <lineage>
        <taxon>Bacteria</taxon>
        <taxon>Pseudomonadati</taxon>
        <taxon>Bacteroidota</taxon>
        <taxon>Sphingobacteriia</taxon>
        <taxon>Sphingobacteriales</taxon>
        <taxon>Sphingobacteriaceae</taxon>
        <taxon>Mucilaginibacter</taxon>
    </lineage>
</organism>
<gene>
    <name evidence="11" type="ORF">PQO05_23045</name>
</gene>